<gene>
    <name evidence="2" type="ORF">HOP52_00605</name>
</gene>
<sequence>MPTTPITIPVVPSRLVWWSHALLGVAVLAVLARYGSPQLALVAAAWVALMLGYLAYRPLRGELQLVPEQEGKGRWFWRAWPEGECREVVLHCRYLGPWLIALQLGGEGRTLWLWPDSSRREALHRLRRWLVQHS</sequence>
<evidence type="ECO:0000256" key="1">
    <source>
        <dbReference type="SAM" id="Phobius"/>
    </source>
</evidence>
<keyword evidence="3" id="KW-1185">Reference proteome</keyword>
<proteinExistence type="predicted"/>
<dbReference type="Proteomes" id="UP000814385">
    <property type="component" value="Unassembled WGS sequence"/>
</dbReference>
<keyword evidence="1" id="KW-0812">Transmembrane</keyword>
<keyword evidence="1" id="KW-1133">Transmembrane helix</keyword>
<feature type="transmembrane region" description="Helical" evidence="1">
    <location>
        <begin position="39"/>
        <end position="56"/>
    </location>
</feature>
<evidence type="ECO:0008006" key="4">
    <source>
        <dbReference type="Google" id="ProtNLM"/>
    </source>
</evidence>
<evidence type="ECO:0000313" key="3">
    <source>
        <dbReference type="Proteomes" id="UP000814385"/>
    </source>
</evidence>
<name>A0ABS9P3B4_9GAMM</name>
<keyword evidence="1" id="KW-0472">Membrane</keyword>
<comment type="caution">
    <text evidence="2">The sequence shown here is derived from an EMBL/GenBank/DDBJ whole genome shotgun (WGS) entry which is preliminary data.</text>
</comment>
<evidence type="ECO:0000313" key="2">
    <source>
        <dbReference type="EMBL" id="MCG6656277.1"/>
    </source>
</evidence>
<organism evidence="2 3">
    <name type="scientific">Billgrantia campisalis</name>
    <dbReference type="NCBI Taxonomy" id="74661"/>
    <lineage>
        <taxon>Bacteria</taxon>
        <taxon>Pseudomonadati</taxon>
        <taxon>Pseudomonadota</taxon>
        <taxon>Gammaproteobacteria</taxon>
        <taxon>Oceanospirillales</taxon>
        <taxon>Halomonadaceae</taxon>
        <taxon>Billgrantia</taxon>
    </lineage>
</organism>
<reference evidence="2 3" key="1">
    <citation type="submission" date="2020-05" db="EMBL/GenBank/DDBJ databases">
        <title>Comparative genomic analysis of denitrifying bacteria from Halomonas genus.</title>
        <authorList>
            <person name="Wang L."/>
            <person name="Shao Z."/>
        </authorList>
    </citation>
    <scope>NUCLEOTIDE SEQUENCE [LARGE SCALE GENOMIC DNA]</scope>
    <source>
        <strain evidence="2 3">A4</strain>
    </source>
</reference>
<dbReference type="EMBL" id="JABFUC010000001">
    <property type="protein sequence ID" value="MCG6656277.1"/>
    <property type="molecule type" value="Genomic_DNA"/>
</dbReference>
<accession>A0ABS9P3B4</accession>
<dbReference type="RefSeq" id="WP_238974901.1">
    <property type="nucleotide sequence ID" value="NZ_JABFUC010000001.1"/>
</dbReference>
<protein>
    <recommendedName>
        <fullName evidence="4">Toxin CptA</fullName>
    </recommendedName>
</protein>
<feature type="transmembrane region" description="Helical" evidence="1">
    <location>
        <begin position="15"/>
        <end position="32"/>
    </location>
</feature>